<keyword evidence="3" id="KW-0723">Serine/threonine-protein kinase</keyword>
<dbReference type="CDD" id="cd14066">
    <property type="entry name" value="STKc_IRAK"/>
    <property type="match status" value="1"/>
</dbReference>
<dbReference type="SUPFAM" id="SSF56112">
    <property type="entry name" value="Protein kinase-like (PK-like)"/>
    <property type="match status" value="1"/>
</dbReference>
<evidence type="ECO:0000256" key="5">
    <source>
        <dbReference type="ARBA" id="ARBA00022614"/>
    </source>
</evidence>
<keyword evidence="8" id="KW-0732">Signal</keyword>
<keyword evidence="15" id="KW-0675">Receptor</keyword>
<dbReference type="InterPro" id="IPR011009">
    <property type="entry name" value="Kinase-like_dom_sf"/>
</dbReference>
<keyword evidence="11 21" id="KW-0418">Kinase</keyword>
<evidence type="ECO:0000313" key="22">
    <source>
        <dbReference type="Proteomes" id="UP001370490"/>
    </source>
</evidence>
<dbReference type="Gene3D" id="3.30.200.20">
    <property type="entry name" value="Phosphorylase Kinase, domain 1"/>
    <property type="match status" value="1"/>
</dbReference>
<comment type="subcellular location">
    <subcellularLocation>
        <location evidence="1">Membrane</location>
        <topology evidence="1">Single-pass type I membrane protein</topology>
    </subcellularLocation>
</comment>
<keyword evidence="12" id="KW-0067">ATP-binding</keyword>
<dbReference type="Proteomes" id="UP001370490">
    <property type="component" value="Unassembled WGS sequence"/>
</dbReference>
<dbReference type="InterPro" id="IPR000719">
    <property type="entry name" value="Prot_kinase_dom"/>
</dbReference>
<evidence type="ECO:0000256" key="16">
    <source>
        <dbReference type="ARBA" id="ARBA00023180"/>
    </source>
</evidence>
<sequence length="991" mass="109846">MFCHAVDALKEIVNTLGATYWEFDADSCNIARVGVTPKQPMESETSVGCDCIGNDTVCEETHVVSITLKFLSLPGVLPPQLVKLPYLGEIDLAYNYLSGSIPSNWTSLKLKSMSLLANRLSGEIPKVLADITTLTYLQLEANQFSGHVPPELGKLINLSTLILSSNQLIGELPPTLVDLTNLTDFRINDNNFSGAIPNYIQKWKLLKRLEMHASGLQGPIPSNISILEQLTQLRISDVNGTSQEIPDLSKMTGLEILVFRSCNLTGEIPAYLWRLRSLEMLDLSFNKLVGELPSDFIGRSLNFVFLTGNLLSGDVPESILKEGASIDLSYNNFTWQGPGKATCRSNMNLNINLFKSCSMENNSGILPCSENLNCPRHGCSLDVNCGGDDITINKNGGNIKYKGDAGVQGGAAVYYANSDGYWGFSSTGDFMDDNDFQNTRYVISLSSSNLSELYSTARIAPISLTYFRYCLDNGIYNVKLLFAEIQFTNDHTYQSLGKRLFDIYIQGQLIWKDFNIETEASGVQMPLVKQVNASVTSNILEIRFYWAGKGTTRIPKRGNYGPLVSAISVKPTSGVCSESDGEKKETAIYIVVGVGAFCIIFIFLMAGVLWRRRWFGGRQRKEKDLKELDLQAGSFTLKQIKAATNDFDPSYKIGEGGFGPVYKGLLSDGTIIAVKQLSSKSRQGNREFLNEIGVISCLQHPNLVKLHGCCIEGDQLMLVYEYMENNSLARALFGPEKTQLILDWPTRLKICIGIARGLAFLHEESRLKIVHRDIKATNVLLDKDLNPKISDFGLAKLHEEEKTHISTRIAGTIGYMAPEYALWGYLTYKADVYSFGIVALEIVSGKSNNNYMPSNSCVCLLDWACHLYNNGNIVELIDEKLGFDFSKEEAERMVKVALLCTNASPTPRPTMSEVVGMLEGWTPLPGIILEASTNTEDLRFRALRDYRRQLREERSSGSHVQNPTTFQIEIGSSSISGNDLSEITNTNSKSY</sequence>
<keyword evidence="22" id="KW-1185">Reference proteome</keyword>
<dbReference type="FunFam" id="3.80.10.10:FF:000452">
    <property type="entry name" value="Probable LRR receptor-like serine/threonine-protein kinase RFK1"/>
    <property type="match status" value="1"/>
</dbReference>
<dbReference type="Gene3D" id="3.80.10.10">
    <property type="entry name" value="Ribonuclease Inhibitor"/>
    <property type="match status" value="3"/>
</dbReference>
<dbReference type="PROSITE" id="PS50011">
    <property type="entry name" value="PROTEIN_KINASE_DOM"/>
    <property type="match status" value="1"/>
</dbReference>
<dbReference type="SMART" id="SM00220">
    <property type="entry name" value="S_TKc"/>
    <property type="match status" value="1"/>
</dbReference>
<dbReference type="Pfam" id="PF00560">
    <property type="entry name" value="LRR_1"/>
    <property type="match status" value="2"/>
</dbReference>
<keyword evidence="5" id="KW-0433">Leucine-rich repeat</keyword>
<keyword evidence="13 19" id="KW-1133">Transmembrane helix</keyword>
<dbReference type="InterPro" id="IPR001611">
    <property type="entry name" value="Leu-rich_rpt"/>
</dbReference>
<organism evidence="21 22">
    <name type="scientific">Dillenia turbinata</name>
    <dbReference type="NCBI Taxonomy" id="194707"/>
    <lineage>
        <taxon>Eukaryota</taxon>
        <taxon>Viridiplantae</taxon>
        <taxon>Streptophyta</taxon>
        <taxon>Embryophyta</taxon>
        <taxon>Tracheophyta</taxon>
        <taxon>Spermatophyta</taxon>
        <taxon>Magnoliopsida</taxon>
        <taxon>eudicotyledons</taxon>
        <taxon>Gunneridae</taxon>
        <taxon>Pentapetalae</taxon>
        <taxon>Dilleniales</taxon>
        <taxon>Dilleniaceae</taxon>
        <taxon>Dillenia</taxon>
    </lineage>
</organism>
<dbReference type="FunFam" id="3.30.200.20:FF:000217">
    <property type="entry name" value="probable LRR receptor-like serine/threonine-protein kinase At1g53430"/>
    <property type="match status" value="1"/>
</dbReference>
<evidence type="ECO:0000256" key="14">
    <source>
        <dbReference type="ARBA" id="ARBA00023136"/>
    </source>
</evidence>
<comment type="catalytic activity">
    <reaction evidence="18">
        <text>L-seryl-[protein] + ATP = O-phospho-L-seryl-[protein] + ADP + H(+)</text>
        <dbReference type="Rhea" id="RHEA:17989"/>
        <dbReference type="Rhea" id="RHEA-COMP:9863"/>
        <dbReference type="Rhea" id="RHEA-COMP:11604"/>
        <dbReference type="ChEBI" id="CHEBI:15378"/>
        <dbReference type="ChEBI" id="CHEBI:29999"/>
        <dbReference type="ChEBI" id="CHEBI:30616"/>
        <dbReference type="ChEBI" id="CHEBI:83421"/>
        <dbReference type="ChEBI" id="CHEBI:456216"/>
        <dbReference type="EC" id="2.7.11.1"/>
    </reaction>
</comment>
<dbReference type="InterPro" id="IPR051824">
    <property type="entry name" value="LRR_Rcpt-Like_S/T_Kinase"/>
</dbReference>
<dbReference type="InterPro" id="IPR021720">
    <property type="entry name" value="Malectin_dom"/>
</dbReference>
<evidence type="ECO:0000256" key="19">
    <source>
        <dbReference type="SAM" id="Phobius"/>
    </source>
</evidence>
<comment type="catalytic activity">
    <reaction evidence="17">
        <text>L-threonyl-[protein] + ATP = O-phospho-L-threonyl-[protein] + ADP + H(+)</text>
        <dbReference type="Rhea" id="RHEA:46608"/>
        <dbReference type="Rhea" id="RHEA-COMP:11060"/>
        <dbReference type="Rhea" id="RHEA-COMP:11605"/>
        <dbReference type="ChEBI" id="CHEBI:15378"/>
        <dbReference type="ChEBI" id="CHEBI:30013"/>
        <dbReference type="ChEBI" id="CHEBI:30616"/>
        <dbReference type="ChEBI" id="CHEBI:61977"/>
        <dbReference type="ChEBI" id="CHEBI:456216"/>
        <dbReference type="EC" id="2.7.11.1"/>
    </reaction>
</comment>
<feature type="domain" description="Protein kinase" evidence="20">
    <location>
        <begin position="647"/>
        <end position="922"/>
    </location>
</feature>
<dbReference type="EMBL" id="JBAMMX010000023">
    <property type="protein sequence ID" value="KAK6917730.1"/>
    <property type="molecule type" value="Genomic_DNA"/>
</dbReference>
<dbReference type="EC" id="2.7.11.1" evidence="2"/>
<evidence type="ECO:0000256" key="7">
    <source>
        <dbReference type="ARBA" id="ARBA00022692"/>
    </source>
</evidence>
<dbReference type="FunFam" id="1.10.510.10:FF:000044">
    <property type="entry name" value="Putative LRR receptor-like serine/threonine-protein kinase"/>
    <property type="match status" value="1"/>
</dbReference>
<evidence type="ECO:0000259" key="20">
    <source>
        <dbReference type="PROSITE" id="PS50011"/>
    </source>
</evidence>
<evidence type="ECO:0000256" key="17">
    <source>
        <dbReference type="ARBA" id="ARBA00047899"/>
    </source>
</evidence>
<keyword evidence="14 19" id="KW-0472">Membrane</keyword>
<dbReference type="GO" id="GO:0016020">
    <property type="term" value="C:membrane"/>
    <property type="evidence" value="ECO:0007669"/>
    <property type="project" value="UniProtKB-SubCell"/>
</dbReference>
<dbReference type="PANTHER" id="PTHR48006">
    <property type="entry name" value="LEUCINE-RICH REPEAT-CONTAINING PROTEIN DDB_G0281931-RELATED"/>
    <property type="match status" value="1"/>
</dbReference>
<proteinExistence type="predicted"/>
<evidence type="ECO:0000256" key="8">
    <source>
        <dbReference type="ARBA" id="ARBA00022729"/>
    </source>
</evidence>
<dbReference type="PANTHER" id="PTHR48006:SF72">
    <property type="entry name" value="LRR RECEPTOR-LIKE SERINE_THREONINE-PROTEIN KINASE RFK1-RELATED"/>
    <property type="match status" value="1"/>
</dbReference>
<dbReference type="GO" id="GO:0004674">
    <property type="term" value="F:protein serine/threonine kinase activity"/>
    <property type="evidence" value="ECO:0007669"/>
    <property type="project" value="UniProtKB-KW"/>
</dbReference>
<dbReference type="Pfam" id="PF11721">
    <property type="entry name" value="Malectin"/>
    <property type="match status" value="1"/>
</dbReference>
<evidence type="ECO:0000256" key="4">
    <source>
        <dbReference type="ARBA" id="ARBA00022553"/>
    </source>
</evidence>
<keyword evidence="6" id="KW-0808">Transferase</keyword>
<evidence type="ECO:0000256" key="3">
    <source>
        <dbReference type="ARBA" id="ARBA00022527"/>
    </source>
</evidence>
<dbReference type="Gene3D" id="1.10.510.10">
    <property type="entry name" value="Transferase(Phosphotransferase) domain 1"/>
    <property type="match status" value="1"/>
</dbReference>
<dbReference type="FunFam" id="3.80.10.10:FF:000433">
    <property type="entry name" value="Putative LRR receptor-like serine/threonine-protein kinase isoform A"/>
    <property type="match status" value="1"/>
</dbReference>
<name>A0AAN8YZB7_9MAGN</name>
<gene>
    <name evidence="21" type="ORF">RJ641_018481</name>
</gene>
<reference evidence="21 22" key="1">
    <citation type="submission" date="2023-12" db="EMBL/GenBank/DDBJ databases">
        <title>A high-quality genome assembly for Dillenia turbinata (Dilleniales).</title>
        <authorList>
            <person name="Chanderbali A."/>
        </authorList>
    </citation>
    <scope>NUCLEOTIDE SEQUENCE [LARGE SCALE GENOMIC DNA]</scope>
    <source>
        <strain evidence="21">LSX21</strain>
        <tissue evidence="21">Leaf</tissue>
    </source>
</reference>
<evidence type="ECO:0000256" key="11">
    <source>
        <dbReference type="ARBA" id="ARBA00022777"/>
    </source>
</evidence>
<evidence type="ECO:0000256" key="2">
    <source>
        <dbReference type="ARBA" id="ARBA00012513"/>
    </source>
</evidence>
<keyword evidence="16" id="KW-0325">Glycoprotein</keyword>
<evidence type="ECO:0000256" key="9">
    <source>
        <dbReference type="ARBA" id="ARBA00022737"/>
    </source>
</evidence>
<dbReference type="AlphaFoldDB" id="A0AAN8YZB7"/>
<keyword evidence="7 19" id="KW-0812">Transmembrane</keyword>
<dbReference type="FunFam" id="2.60.120.430:FF:000004">
    <property type="entry name" value="Putative leucine-rich repeat receptor-like serine/threonine-protein kinase"/>
    <property type="match status" value="1"/>
</dbReference>
<dbReference type="InterPro" id="IPR008271">
    <property type="entry name" value="Ser/Thr_kinase_AS"/>
</dbReference>
<dbReference type="InterPro" id="IPR032675">
    <property type="entry name" value="LRR_dom_sf"/>
</dbReference>
<accession>A0AAN8YZB7</accession>
<keyword evidence="4" id="KW-0597">Phosphoprotein</keyword>
<evidence type="ECO:0000256" key="18">
    <source>
        <dbReference type="ARBA" id="ARBA00048679"/>
    </source>
</evidence>
<evidence type="ECO:0000256" key="15">
    <source>
        <dbReference type="ARBA" id="ARBA00023170"/>
    </source>
</evidence>
<evidence type="ECO:0000256" key="10">
    <source>
        <dbReference type="ARBA" id="ARBA00022741"/>
    </source>
</evidence>
<evidence type="ECO:0000313" key="21">
    <source>
        <dbReference type="EMBL" id="KAK6917730.1"/>
    </source>
</evidence>
<dbReference type="Gene3D" id="2.60.120.430">
    <property type="entry name" value="Galactose-binding lectin"/>
    <property type="match status" value="1"/>
</dbReference>
<keyword evidence="10" id="KW-0547">Nucleotide-binding</keyword>
<comment type="caution">
    <text evidence="21">The sequence shown here is derived from an EMBL/GenBank/DDBJ whole genome shotgun (WGS) entry which is preliminary data.</text>
</comment>
<evidence type="ECO:0000256" key="12">
    <source>
        <dbReference type="ARBA" id="ARBA00022840"/>
    </source>
</evidence>
<feature type="transmembrane region" description="Helical" evidence="19">
    <location>
        <begin position="587"/>
        <end position="610"/>
    </location>
</feature>
<evidence type="ECO:0000256" key="6">
    <source>
        <dbReference type="ARBA" id="ARBA00022679"/>
    </source>
</evidence>
<evidence type="ECO:0000256" key="13">
    <source>
        <dbReference type="ARBA" id="ARBA00022989"/>
    </source>
</evidence>
<evidence type="ECO:0000256" key="1">
    <source>
        <dbReference type="ARBA" id="ARBA00004479"/>
    </source>
</evidence>
<keyword evidence="9" id="KW-0677">Repeat</keyword>
<dbReference type="Pfam" id="PF07714">
    <property type="entry name" value="PK_Tyr_Ser-Thr"/>
    <property type="match status" value="1"/>
</dbReference>
<dbReference type="SUPFAM" id="SSF52058">
    <property type="entry name" value="L domain-like"/>
    <property type="match status" value="1"/>
</dbReference>
<dbReference type="PROSITE" id="PS00108">
    <property type="entry name" value="PROTEIN_KINASE_ST"/>
    <property type="match status" value="1"/>
</dbReference>
<dbReference type="GO" id="GO:0005524">
    <property type="term" value="F:ATP binding"/>
    <property type="evidence" value="ECO:0007669"/>
    <property type="project" value="UniProtKB-KW"/>
</dbReference>
<protein>
    <recommendedName>
        <fullName evidence="2">non-specific serine/threonine protein kinase</fullName>
        <ecNumber evidence="2">2.7.11.1</ecNumber>
    </recommendedName>
</protein>
<dbReference type="InterPro" id="IPR001245">
    <property type="entry name" value="Ser-Thr/Tyr_kinase_cat_dom"/>
</dbReference>